<evidence type="ECO:0000256" key="4">
    <source>
        <dbReference type="ARBA" id="ARBA00023004"/>
    </source>
</evidence>
<dbReference type="Pfam" id="PF13186">
    <property type="entry name" value="SPASM"/>
    <property type="match status" value="1"/>
</dbReference>
<keyword evidence="3" id="KW-0479">Metal-binding</keyword>
<dbReference type="PANTHER" id="PTHR11228:SF7">
    <property type="entry name" value="PQQA PEPTIDE CYCLASE"/>
    <property type="match status" value="1"/>
</dbReference>
<dbReference type="PROSITE" id="PS51918">
    <property type="entry name" value="RADICAL_SAM"/>
    <property type="match status" value="1"/>
</dbReference>
<dbReference type="Gene3D" id="3.20.20.70">
    <property type="entry name" value="Aldolase class I"/>
    <property type="match status" value="1"/>
</dbReference>
<keyword evidence="2" id="KW-0949">S-adenosyl-L-methionine</keyword>
<organism evidence="7 8">
    <name type="scientific">Thalassospira xiamenensis</name>
    <dbReference type="NCBI Taxonomy" id="220697"/>
    <lineage>
        <taxon>Bacteria</taxon>
        <taxon>Pseudomonadati</taxon>
        <taxon>Pseudomonadota</taxon>
        <taxon>Alphaproteobacteria</taxon>
        <taxon>Rhodospirillales</taxon>
        <taxon>Thalassospiraceae</taxon>
        <taxon>Thalassospira</taxon>
    </lineage>
</organism>
<dbReference type="Pfam" id="PF04055">
    <property type="entry name" value="Radical_SAM"/>
    <property type="match status" value="1"/>
</dbReference>
<dbReference type="PANTHER" id="PTHR11228">
    <property type="entry name" value="RADICAL SAM DOMAIN PROTEIN"/>
    <property type="match status" value="1"/>
</dbReference>
<dbReference type="InterPro" id="IPR013785">
    <property type="entry name" value="Aldolase_TIM"/>
</dbReference>
<comment type="cofactor">
    <cofactor evidence="1">
        <name>[4Fe-4S] cluster</name>
        <dbReference type="ChEBI" id="CHEBI:49883"/>
    </cofactor>
</comment>
<evidence type="ECO:0000256" key="3">
    <source>
        <dbReference type="ARBA" id="ARBA00022723"/>
    </source>
</evidence>
<evidence type="ECO:0000259" key="6">
    <source>
        <dbReference type="PROSITE" id="PS51918"/>
    </source>
</evidence>
<dbReference type="InterPro" id="IPR050377">
    <property type="entry name" value="Radical_SAM_PqqE_MftC-like"/>
</dbReference>
<evidence type="ECO:0000256" key="5">
    <source>
        <dbReference type="ARBA" id="ARBA00023014"/>
    </source>
</evidence>
<evidence type="ECO:0000256" key="1">
    <source>
        <dbReference type="ARBA" id="ARBA00001966"/>
    </source>
</evidence>
<dbReference type="SFLD" id="SFLDS00029">
    <property type="entry name" value="Radical_SAM"/>
    <property type="match status" value="1"/>
</dbReference>
<dbReference type="GO" id="GO:0051536">
    <property type="term" value="F:iron-sulfur cluster binding"/>
    <property type="evidence" value="ECO:0007669"/>
    <property type="project" value="UniProtKB-KW"/>
</dbReference>
<dbReference type="GO" id="GO:0003824">
    <property type="term" value="F:catalytic activity"/>
    <property type="evidence" value="ECO:0007669"/>
    <property type="project" value="InterPro"/>
</dbReference>
<accession>A0A285TT05</accession>
<dbReference type="SUPFAM" id="SSF102114">
    <property type="entry name" value="Radical SAM enzymes"/>
    <property type="match status" value="1"/>
</dbReference>
<proteinExistence type="predicted"/>
<gene>
    <name evidence="7" type="ORF">SAMN05428964_105280</name>
</gene>
<feature type="domain" description="Radical SAM core" evidence="6">
    <location>
        <begin position="1"/>
        <end position="221"/>
    </location>
</feature>
<name>A0A285TT05_9PROT</name>
<dbReference type="InterPro" id="IPR058240">
    <property type="entry name" value="rSAM_sf"/>
</dbReference>
<protein>
    <submittedName>
        <fullName evidence="7">Radical SAM additional 4Fe4S-binding SPASM domain-containing protein</fullName>
    </submittedName>
</protein>
<sequence length="369" mass="41984">MRKTFLYQINVTRDCNLRCTHCYISSDVKKASGKMEGNSFLKIVDGIAEHMEKIGYEHAEIHVIGGEPTMLGLPFFEENLPEARRRLEGHDFSFELIMVSNLLNKDIVDISRHFDRINTSWEPITRFPKKKLEEFWQNNVTTLQDAGIDVGITTAVTKQVIEMGADAILEHHYSKGIKQIHFGFFIPSGDGLTNINDIFPPFIETSRFMMQVADWYFARRDADPDLWVNPPESMLAAIESGEPLDDIVCPIIAGSMDIDWDGKTATCLEAGGETDAQWLGNVLKTSISDVASSPEFRKEVRKAMRPNEHCMTCDEYIVCKSGCGVNFKFWDPEKDEDCPGFKAFIKDMRSRHQGGLRPRYTEYRGKVAF</sequence>
<dbReference type="Proteomes" id="UP000219068">
    <property type="component" value="Unassembled WGS sequence"/>
</dbReference>
<evidence type="ECO:0000313" key="7">
    <source>
        <dbReference type="EMBL" id="SOC27106.1"/>
    </source>
</evidence>
<evidence type="ECO:0000313" key="8">
    <source>
        <dbReference type="Proteomes" id="UP000219068"/>
    </source>
</evidence>
<dbReference type="AlphaFoldDB" id="A0A285TT05"/>
<dbReference type="GO" id="GO:0046872">
    <property type="term" value="F:metal ion binding"/>
    <property type="evidence" value="ECO:0007669"/>
    <property type="project" value="UniProtKB-KW"/>
</dbReference>
<dbReference type="RefSeq" id="WP_097052835.1">
    <property type="nucleotide sequence ID" value="NZ_OBMM01000005.1"/>
</dbReference>
<reference evidence="7 8" key="1">
    <citation type="submission" date="2017-08" db="EMBL/GenBank/DDBJ databases">
        <authorList>
            <person name="de Groot N.N."/>
        </authorList>
    </citation>
    <scope>NUCLEOTIDE SEQUENCE [LARGE SCALE GENOMIC DNA]</scope>
    <source>
        <strain evidence="7 8">USBA 78</strain>
    </source>
</reference>
<keyword evidence="5" id="KW-0411">Iron-sulfur</keyword>
<keyword evidence="4" id="KW-0408">Iron</keyword>
<evidence type="ECO:0000256" key="2">
    <source>
        <dbReference type="ARBA" id="ARBA00022691"/>
    </source>
</evidence>
<dbReference type="InterPro" id="IPR007197">
    <property type="entry name" value="rSAM"/>
</dbReference>
<dbReference type="EMBL" id="OBMM01000005">
    <property type="protein sequence ID" value="SOC27106.1"/>
    <property type="molecule type" value="Genomic_DNA"/>
</dbReference>
<dbReference type="InterPro" id="IPR023885">
    <property type="entry name" value="4Fe4S-binding_SPASM_dom"/>
</dbReference>
<dbReference type="CDD" id="cd01335">
    <property type="entry name" value="Radical_SAM"/>
    <property type="match status" value="1"/>
</dbReference>
<dbReference type="SFLD" id="SFLDG01067">
    <property type="entry name" value="SPASM/twitch_domain_containing"/>
    <property type="match status" value="1"/>
</dbReference>